<comment type="caution">
    <text evidence="2">The sequence shown here is derived from an EMBL/GenBank/DDBJ whole genome shotgun (WGS) entry which is preliminary data.</text>
</comment>
<dbReference type="RefSeq" id="WP_066605837.1">
    <property type="nucleotide sequence ID" value="NZ_KQ130435.1"/>
</dbReference>
<keyword evidence="3" id="KW-1185">Reference proteome</keyword>
<feature type="signal peptide" evidence="1">
    <location>
        <begin position="1"/>
        <end position="22"/>
    </location>
</feature>
<evidence type="ECO:0000313" key="2">
    <source>
        <dbReference type="EMBL" id="KMS54527.1"/>
    </source>
</evidence>
<organism evidence="2 3">
    <name type="scientific">Sphingobium cupriresistens LL01</name>
    <dbReference type="NCBI Taxonomy" id="1420583"/>
    <lineage>
        <taxon>Bacteria</taxon>
        <taxon>Pseudomonadati</taxon>
        <taxon>Pseudomonadota</taxon>
        <taxon>Alphaproteobacteria</taxon>
        <taxon>Sphingomonadales</taxon>
        <taxon>Sphingomonadaceae</taxon>
        <taxon>Sphingobium</taxon>
    </lineage>
</organism>
<protein>
    <recommendedName>
        <fullName evidence="4">DUF1176 domain-containing protein</fullName>
    </recommendedName>
</protein>
<feature type="chain" id="PRO_5005291542" description="DUF1176 domain-containing protein" evidence="1">
    <location>
        <begin position="23"/>
        <end position="357"/>
    </location>
</feature>
<dbReference type="AlphaFoldDB" id="A0A0J7XS88"/>
<dbReference type="PATRIC" id="fig|1420583.3.peg.2769"/>
<dbReference type="Proteomes" id="UP000052232">
    <property type="component" value="Unassembled WGS sequence"/>
</dbReference>
<dbReference type="InterPro" id="IPR009560">
    <property type="entry name" value="DUF1176"/>
</dbReference>
<dbReference type="Pfam" id="PF06674">
    <property type="entry name" value="DUF1176"/>
    <property type="match status" value="1"/>
</dbReference>
<accession>A0A0J7XS88</accession>
<keyword evidence="1" id="KW-0732">Signal</keyword>
<reference evidence="2 3" key="1">
    <citation type="journal article" date="2015" name="G3 (Bethesda)">
        <title>Insights into Ongoing Evolution of the Hexachlorocyclohexane Catabolic Pathway from Comparative Genomics of Ten Sphingomonadaceae Strains.</title>
        <authorList>
            <person name="Pearce S.L."/>
            <person name="Oakeshott J.G."/>
            <person name="Pandey G."/>
        </authorList>
    </citation>
    <scope>NUCLEOTIDE SEQUENCE [LARGE SCALE GENOMIC DNA]</scope>
    <source>
        <strain evidence="2 3">LL01</strain>
    </source>
</reference>
<name>A0A0J7XS88_9SPHN</name>
<dbReference type="STRING" id="1420583.V473_14885"/>
<evidence type="ECO:0000313" key="3">
    <source>
        <dbReference type="Proteomes" id="UP000052232"/>
    </source>
</evidence>
<evidence type="ECO:0008006" key="4">
    <source>
        <dbReference type="Google" id="ProtNLM"/>
    </source>
</evidence>
<proteinExistence type="predicted"/>
<gene>
    <name evidence="2" type="ORF">V473_14885</name>
</gene>
<sequence>MGAKDFFMVALAALGWSGVGSAQGPATQARMLAPKPGVLETYKDWTIGCDNRNRCETVSLLAEGADWPDSPVMVGVVRDAGPDAATEVWVSRDTNSGGEISFHVDGRRIASAMSRDGDATIRGPQAAALAIAMARGNVLELRMGNRAIGKPSLAGSGAALRYMDARQGRAGTSTALVVTGPLGPLAVRAAPAAPIIKRAPLPGATAPAALWREELTALGKFTRCTDEMKGAEPPQLYRLSRTETLILVPCGSGAYNFTSVPVIATGIAGRRAFRLASFDYKPGWSEEEARPMLVNVGWTADKLRLDSFAKGRGIGDCGGSEAYVWDGARFRLIEATSMGECRGAWHWIRTWSAQVTE</sequence>
<evidence type="ECO:0000256" key="1">
    <source>
        <dbReference type="SAM" id="SignalP"/>
    </source>
</evidence>
<dbReference type="EMBL" id="JACT01000003">
    <property type="protein sequence ID" value="KMS54527.1"/>
    <property type="molecule type" value="Genomic_DNA"/>
</dbReference>